<feature type="domain" description="SnoaL-like" evidence="1">
    <location>
        <begin position="78"/>
        <end position="205"/>
    </location>
</feature>
<name>A0A396YVQ3_9LEPT</name>
<dbReference type="InterPro" id="IPR051411">
    <property type="entry name" value="Polyketide_trans_af380"/>
</dbReference>
<evidence type="ECO:0000259" key="1">
    <source>
        <dbReference type="Pfam" id="PF13577"/>
    </source>
</evidence>
<dbReference type="CDD" id="cd00531">
    <property type="entry name" value="NTF2_like"/>
    <property type="match status" value="1"/>
</dbReference>
<protein>
    <recommendedName>
        <fullName evidence="1">SnoaL-like domain-containing protein</fullName>
    </recommendedName>
</protein>
<dbReference type="Gene3D" id="1.10.10.800">
    <property type="match status" value="1"/>
</dbReference>
<comment type="caution">
    <text evidence="2">The sequence shown here is derived from an EMBL/GenBank/DDBJ whole genome shotgun (WGS) entry which is preliminary data.</text>
</comment>
<reference evidence="3" key="1">
    <citation type="submission" date="2018-05" db="EMBL/GenBank/DDBJ databases">
        <title>Leptospira yasudae sp. nov. and Leptospira stimsonii sp. nov., two pathogenic species of the genus Leptospira isolated from environmental sources.</title>
        <authorList>
            <person name="Casanovas-Massana A."/>
            <person name="Hamond C."/>
            <person name="Santos L.A."/>
            <person name="Hacker K.P."/>
            <person name="Balassiano I."/>
            <person name="Medeiros M.A."/>
            <person name="Reis M.G."/>
            <person name="Ko A.I."/>
            <person name="Wunder E.A."/>
        </authorList>
    </citation>
    <scope>NUCLEOTIDE SEQUENCE [LARGE SCALE GENOMIC DNA]</scope>
    <source>
        <strain evidence="3">Yale</strain>
    </source>
</reference>
<dbReference type="Gene3D" id="3.10.450.50">
    <property type="match status" value="2"/>
</dbReference>
<accession>A0A396YVQ3</accession>
<dbReference type="InterPro" id="IPR029058">
    <property type="entry name" value="AB_hydrolase_fold"/>
</dbReference>
<dbReference type="Pfam" id="PF13577">
    <property type="entry name" value="SnoaL_4"/>
    <property type="match status" value="1"/>
</dbReference>
<dbReference type="AlphaFoldDB" id="A0A396YVQ3"/>
<dbReference type="PANTHER" id="PTHR47751">
    <property type="entry name" value="SUPERFAMILY HYDROLASE, PUTATIVE (AFU_ORTHOLOGUE AFUA_2G16580)-RELATED"/>
    <property type="match status" value="1"/>
</dbReference>
<dbReference type="Proteomes" id="UP000265798">
    <property type="component" value="Unassembled WGS sequence"/>
</dbReference>
<dbReference type="EMBL" id="QHCT01000009">
    <property type="protein sequence ID" value="RHX85508.1"/>
    <property type="molecule type" value="Genomic_DNA"/>
</dbReference>
<sequence>MNSVLTIRVISPMRFEKRKESLRNRFERARFYKLRAIVYKNKSRISRILNHKEDTMKLTKRIVFFIGALIVACGNENADKLQIQSAVETVFKSADQRDWEKLKSVFAEKIYLDYTSLAGGQPAEISANKVIDSWKNFLPGFYSTHHQVGNFQVEKKGNEAIVKFSGIALHYLPVETGGSEWVVTGTYEFKLRKTENRNWTIHSMKFNLEHQSGNRNLGSSAIENVKNRKKYPSHPVSVESEQIVSKFFRSLENKNIPEFLTVWSQAGVQRMPLSPSNFPKELVGISMIKNQYSGLPDNFNSMKFPYKIFPTEKENKVIVSYSGTISLKAGGEYNNNYVGIFEWKNGKIEKFTEYFDPEILEKAFGKKLQESFSVESGTRKVEFPSQGLKLVGKIHLPVDFDERKKYVGVIVTGSWTTVKEQMSDLYARKLAEEGFVALTFDFRNYGESEGEPRNYEKPELKIQDIKNAAQYMQTLSYINSVNGLAICASSGYVGEALARGLKLRRVAFVAPWLHDKELTELVYGGAEGIKKLKEQSDRAEKLYKQSNKVEYVPSVSATDPTAAMFGPFDYYLNEKRGKIREWGNQFAVMAWRDWLEFDPIPDAKKIKTPILLIHSKEAAIPKGAERFYKNLSGEKEIVWVEKATQFDFYDQEPYTTNAVKKVKEWFLK</sequence>
<gene>
    <name evidence="2" type="ORF">DLM75_21350</name>
</gene>
<dbReference type="SUPFAM" id="SSF53474">
    <property type="entry name" value="alpha/beta-Hydrolases"/>
    <property type="match status" value="1"/>
</dbReference>
<dbReference type="Gene3D" id="3.40.50.1820">
    <property type="entry name" value="alpha/beta hydrolase"/>
    <property type="match status" value="1"/>
</dbReference>
<proteinExistence type="predicted"/>
<dbReference type="InterPro" id="IPR037401">
    <property type="entry name" value="SnoaL-like"/>
</dbReference>
<dbReference type="PANTHER" id="PTHR47751:SF1">
    <property type="entry name" value="SUPERFAMILY HYDROLASE, PUTATIVE (AFU_ORTHOLOGUE AFUA_2G16580)-RELATED"/>
    <property type="match status" value="1"/>
</dbReference>
<dbReference type="SUPFAM" id="SSF54427">
    <property type="entry name" value="NTF2-like"/>
    <property type="match status" value="2"/>
</dbReference>
<dbReference type="InterPro" id="IPR032710">
    <property type="entry name" value="NTF2-like_dom_sf"/>
</dbReference>
<evidence type="ECO:0000313" key="3">
    <source>
        <dbReference type="Proteomes" id="UP000265798"/>
    </source>
</evidence>
<evidence type="ECO:0000313" key="2">
    <source>
        <dbReference type="EMBL" id="RHX85508.1"/>
    </source>
</evidence>
<organism evidence="2 3">
    <name type="scientific">Leptospira stimsonii</name>
    <dbReference type="NCBI Taxonomy" id="2202203"/>
    <lineage>
        <taxon>Bacteria</taxon>
        <taxon>Pseudomonadati</taxon>
        <taxon>Spirochaetota</taxon>
        <taxon>Spirochaetia</taxon>
        <taxon>Leptospirales</taxon>
        <taxon>Leptospiraceae</taxon>
        <taxon>Leptospira</taxon>
    </lineage>
</organism>